<dbReference type="Proteomes" id="UP000077271">
    <property type="component" value="Unassembled WGS sequence"/>
</dbReference>
<dbReference type="InterPro" id="IPR016947">
    <property type="entry name" value="UCP030140"/>
</dbReference>
<proteinExistence type="predicted"/>
<protein>
    <submittedName>
        <fullName evidence="1">dUTPase</fullName>
    </submittedName>
</protein>
<accession>A0A177KTB0</accession>
<dbReference type="AlphaFoldDB" id="A0A177KTB0"/>
<dbReference type="Gene3D" id="1.10.4010.10">
    <property type="entry name" value="Type II deoxyuridine triphosphatase"/>
    <property type="match status" value="1"/>
</dbReference>
<dbReference type="OrthoDB" id="5506143at2"/>
<dbReference type="SUPFAM" id="SSF101386">
    <property type="entry name" value="all-alpha NTP pyrophosphatases"/>
    <property type="match status" value="1"/>
</dbReference>
<evidence type="ECO:0000313" key="2">
    <source>
        <dbReference type="Proteomes" id="UP000077271"/>
    </source>
</evidence>
<reference evidence="1 2" key="1">
    <citation type="submission" date="2016-01" db="EMBL/GenBank/DDBJ databases">
        <title>Investigation of taxonomic status of Bacillus aminovorans.</title>
        <authorList>
            <person name="Verma A."/>
            <person name="Pal Y."/>
            <person name="Krishnamurthi S."/>
        </authorList>
    </citation>
    <scope>NUCLEOTIDE SEQUENCE [LARGE SCALE GENOMIC DNA]</scope>
    <source>
        <strain evidence="1 2">DSM 4337</strain>
    </source>
</reference>
<sequence length="161" mass="18461">MNIEKLFNMQRGLDRYIEEGHNLAGKDLFDQKTLALLVEIGELANETRCFKFWSTKGPSERNVILEEFVDGVHFILSLGIMAGFDQNKPVFKVGAVDQTKQFILVIESVHAFHKEKTKSNYEQLMNRYFALGDLLGFSPDEVEAAYVAKNEVNYERQKSGY</sequence>
<comment type="caution">
    <text evidence="1">The sequence shown here is derived from an EMBL/GenBank/DDBJ whole genome shotgun (WGS) entry which is preliminary data.</text>
</comment>
<dbReference type="PIRSF" id="PIRSF030140">
    <property type="entry name" value="UCP030140"/>
    <property type="match status" value="1"/>
</dbReference>
<dbReference type="CDD" id="cd11527">
    <property type="entry name" value="NTP-PPase_dUTPase"/>
    <property type="match status" value="1"/>
</dbReference>
<dbReference type="RefSeq" id="WP_063974984.1">
    <property type="nucleotide sequence ID" value="NZ_LQWZ01000023.1"/>
</dbReference>
<name>A0A177KTB0_9BACI</name>
<gene>
    <name evidence="1" type="ORF">AWH48_05870</name>
</gene>
<dbReference type="Pfam" id="PF08761">
    <property type="entry name" value="dUTPase_2"/>
    <property type="match status" value="1"/>
</dbReference>
<evidence type="ECO:0000313" key="1">
    <source>
        <dbReference type="EMBL" id="OAH56195.1"/>
    </source>
</evidence>
<organism evidence="1 2">
    <name type="scientific">Domibacillus aminovorans</name>
    <dbReference type="NCBI Taxonomy" id="29332"/>
    <lineage>
        <taxon>Bacteria</taxon>
        <taxon>Bacillati</taxon>
        <taxon>Bacillota</taxon>
        <taxon>Bacilli</taxon>
        <taxon>Bacillales</taxon>
        <taxon>Bacillaceae</taxon>
        <taxon>Domibacillus</taxon>
    </lineage>
</organism>
<dbReference type="InterPro" id="IPR014871">
    <property type="entry name" value="dUTPase/dCTP_pyrophosphatase"/>
</dbReference>
<dbReference type="EMBL" id="LQWZ01000023">
    <property type="protein sequence ID" value="OAH56195.1"/>
    <property type="molecule type" value="Genomic_DNA"/>
</dbReference>